<dbReference type="Pfam" id="PF00221">
    <property type="entry name" value="Lyase_aromatic"/>
    <property type="match status" value="1"/>
</dbReference>
<dbReference type="SUPFAM" id="SSF48557">
    <property type="entry name" value="L-aspartase-like"/>
    <property type="match status" value="1"/>
</dbReference>
<dbReference type="Gene3D" id="1.20.200.10">
    <property type="entry name" value="Fumarase/aspartase (Central domain)"/>
    <property type="match status" value="1"/>
</dbReference>
<comment type="caution">
    <text evidence="1">The sequence shown here is derived from an EMBL/GenBank/DDBJ whole genome shotgun (WGS) entry which is preliminary data.</text>
</comment>
<accession>A0A8S2G3D3</accession>
<dbReference type="GO" id="GO:0003824">
    <property type="term" value="F:catalytic activity"/>
    <property type="evidence" value="ECO:0007669"/>
    <property type="project" value="InterPro"/>
</dbReference>
<dbReference type="InterPro" id="IPR008948">
    <property type="entry name" value="L-Aspartase-like"/>
</dbReference>
<protein>
    <submittedName>
        <fullName evidence="1">Uncharacterized protein</fullName>
    </submittedName>
</protein>
<evidence type="ECO:0000313" key="3">
    <source>
        <dbReference type="Proteomes" id="UP000677228"/>
    </source>
</evidence>
<dbReference type="EMBL" id="CAJOBA010080287">
    <property type="protein sequence ID" value="CAF4438318.1"/>
    <property type="molecule type" value="Genomic_DNA"/>
</dbReference>
<name>A0A8S2G3D3_9BILA</name>
<evidence type="ECO:0000313" key="2">
    <source>
        <dbReference type="EMBL" id="CAF4438318.1"/>
    </source>
</evidence>
<dbReference type="Proteomes" id="UP000682733">
    <property type="component" value="Unassembled WGS sequence"/>
</dbReference>
<evidence type="ECO:0000313" key="1">
    <source>
        <dbReference type="EMBL" id="CAF1619721.1"/>
    </source>
</evidence>
<dbReference type="PANTHER" id="PTHR10362">
    <property type="entry name" value="HISTIDINE AMMONIA-LYASE"/>
    <property type="match status" value="1"/>
</dbReference>
<dbReference type="AlphaFoldDB" id="A0A8S2G3D3"/>
<dbReference type="EMBL" id="CAJNOK010055537">
    <property type="protein sequence ID" value="CAF1619721.1"/>
    <property type="molecule type" value="Genomic_DNA"/>
</dbReference>
<gene>
    <name evidence="1" type="ORF">OVA965_LOCUS43124</name>
    <name evidence="2" type="ORF">TMI583_LOCUS45253</name>
</gene>
<dbReference type="InterPro" id="IPR001106">
    <property type="entry name" value="Aromatic_Lyase"/>
</dbReference>
<proteinExistence type="predicted"/>
<sequence>MSLESMCVITSAYHPLVHKLKGQIGEVQVNELLLEFWTGSQLLTDLDELRVGGEKPVQDYYSLRAVAQGFGPFYENLQRAIMWIENEMNSVNDNPLVDVDENKIHHNANFTGYYVTDAYDILKMSIAQASTWL</sequence>
<dbReference type="Proteomes" id="UP000677228">
    <property type="component" value="Unassembled WGS sequence"/>
</dbReference>
<organism evidence="1 3">
    <name type="scientific">Didymodactylos carnosus</name>
    <dbReference type="NCBI Taxonomy" id="1234261"/>
    <lineage>
        <taxon>Eukaryota</taxon>
        <taxon>Metazoa</taxon>
        <taxon>Spiralia</taxon>
        <taxon>Gnathifera</taxon>
        <taxon>Rotifera</taxon>
        <taxon>Eurotatoria</taxon>
        <taxon>Bdelloidea</taxon>
        <taxon>Philodinida</taxon>
        <taxon>Philodinidae</taxon>
        <taxon>Didymodactylos</taxon>
    </lineage>
</organism>
<reference evidence="1" key="1">
    <citation type="submission" date="2021-02" db="EMBL/GenBank/DDBJ databases">
        <authorList>
            <person name="Nowell W R."/>
        </authorList>
    </citation>
    <scope>NUCLEOTIDE SEQUENCE</scope>
</reference>